<comment type="subunit">
    <text evidence="10">Component of the chloroplast ribosome 70S subunit, and at low levels, present in polysomes.</text>
</comment>
<evidence type="ECO:0000256" key="13">
    <source>
        <dbReference type="RuleBase" id="RU000642"/>
    </source>
</evidence>
<accession>A0AAE0F0H4</accession>
<comment type="subunit">
    <text evidence="9">Associates transiently with chloroplast polysomes.</text>
</comment>
<dbReference type="GO" id="GO:0003746">
    <property type="term" value="F:translation elongation factor activity"/>
    <property type="evidence" value="ECO:0007669"/>
    <property type="project" value="UniProtKB-UniRule"/>
</dbReference>
<evidence type="ECO:0000256" key="3">
    <source>
        <dbReference type="ARBA" id="ARBA00022528"/>
    </source>
</evidence>
<feature type="region of interest" description="Disordered" evidence="14">
    <location>
        <begin position="617"/>
        <end position="643"/>
    </location>
</feature>
<dbReference type="CDD" id="cd14275">
    <property type="entry name" value="UBA_EF-Ts"/>
    <property type="match status" value="2"/>
</dbReference>
<dbReference type="SUPFAM" id="SSF46934">
    <property type="entry name" value="UBA-like"/>
    <property type="match status" value="2"/>
</dbReference>
<keyword evidence="3" id="KW-0150">Chloroplast</keyword>
<keyword evidence="7 12" id="KW-0648">Protein biosynthesis</keyword>
<dbReference type="PROSITE" id="PS50126">
    <property type="entry name" value="S1"/>
    <property type="match status" value="2"/>
</dbReference>
<dbReference type="NCBIfam" id="TIGR00116">
    <property type="entry name" value="tsf"/>
    <property type="match status" value="3"/>
</dbReference>
<evidence type="ECO:0000256" key="12">
    <source>
        <dbReference type="HAMAP-Rule" id="MF_03135"/>
    </source>
</evidence>
<evidence type="ECO:0000313" key="16">
    <source>
        <dbReference type="EMBL" id="KAK3247283.1"/>
    </source>
</evidence>
<reference evidence="16 17" key="1">
    <citation type="journal article" date="2015" name="Genome Biol. Evol.">
        <title>Comparative Genomics of a Bacterivorous Green Alga Reveals Evolutionary Causalities and Consequences of Phago-Mixotrophic Mode of Nutrition.</title>
        <authorList>
            <person name="Burns J.A."/>
            <person name="Paasch A."/>
            <person name="Narechania A."/>
            <person name="Kim E."/>
        </authorList>
    </citation>
    <scope>NUCLEOTIDE SEQUENCE [LARGE SCALE GENOMIC DNA]</scope>
    <source>
        <strain evidence="16 17">PLY_AMNH</strain>
    </source>
</reference>
<dbReference type="InterPro" id="IPR001816">
    <property type="entry name" value="Transl_elong_EFTs/EF1B"/>
</dbReference>
<dbReference type="Pfam" id="PF00575">
    <property type="entry name" value="S1"/>
    <property type="match status" value="2"/>
</dbReference>
<dbReference type="InterPro" id="IPR014039">
    <property type="entry name" value="Transl_elong_EFTs/EF1B_dimer"/>
</dbReference>
<feature type="domain" description="S1 motif" evidence="15">
    <location>
        <begin position="228"/>
        <end position="295"/>
    </location>
</feature>
<proteinExistence type="inferred from homology"/>
<comment type="function">
    <text evidence="8 12 13">Associates with the EF-Tu.GDP complex and induces the exchange of GDP to GTP. It remains bound to the aminoacyl-tRNA.EF-Tu.GTP complex up to the GTP hydrolysis stage on the ribosome.</text>
</comment>
<dbReference type="Proteomes" id="UP001190700">
    <property type="component" value="Unassembled WGS sequence"/>
</dbReference>
<evidence type="ECO:0000313" key="17">
    <source>
        <dbReference type="Proteomes" id="UP001190700"/>
    </source>
</evidence>
<evidence type="ECO:0000256" key="14">
    <source>
        <dbReference type="SAM" id="MobiDB-lite"/>
    </source>
</evidence>
<comment type="subunit">
    <text evidence="11">Component of the chloroplast ribosome 30S and 70S subunits, as well as polysomes.</text>
</comment>
<dbReference type="FunFam" id="1.10.8.10:FF:000001">
    <property type="entry name" value="Elongation factor Ts"/>
    <property type="match status" value="2"/>
</dbReference>
<dbReference type="InterPro" id="IPR018101">
    <property type="entry name" value="Transl_elong_Ts_CS"/>
</dbReference>
<keyword evidence="4" id="KW-0934">Plastid</keyword>
<dbReference type="FunFam" id="2.40.50.140:FF:000051">
    <property type="entry name" value="RNA-binding transcriptional accessory protein"/>
    <property type="match status" value="1"/>
</dbReference>
<dbReference type="PROSITE" id="PS01127">
    <property type="entry name" value="EF_TS_2"/>
    <property type="match status" value="2"/>
</dbReference>
<dbReference type="AlphaFoldDB" id="A0AAE0F0H4"/>
<dbReference type="GO" id="GO:0070125">
    <property type="term" value="P:mitochondrial translational elongation"/>
    <property type="evidence" value="ECO:0007669"/>
    <property type="project" value="TreeGrafter"/>
</dbReference>
<dbReference type="Gene3D" id="1.10.286.20">
    <property type="match status" value="2"/>
</dbReference>
<dbReference type="SUPFAM" id="SSF54713">
    <property type="entry name" value="Elongation factor Ts (EF-Ts), dimerisation domain"/>
    <property type="match status" value="2"/>
</dbReference>
<comment type="similarity">
    <text evidence="2 12 13">Belongs to the EF-Ts family.</text>
</comment>
<evidence type="ECO:0000256" key="10">
    <source>
        <dbReference type="ARBA" id="ARBA00065253"/>
    </source>
</evidence>
<feature type="region of interest" description="Disordered" evidence="14">
    <location>
        <begin position="185"/>
        <end position="226"/>
    </location>
</feature>
<gene>
    <name evidence="12" type="primary">EFTS</name>
    <name evidence="16" type="ORF">CYMTET_43210</name>
</gene>
<feature type="region of interest" description="Disordered" evidence="14">
    <location>
        <begin position="58"/>
        <end position="94"/>
    </location>
</feature>
<dbReference type="InterPro" id="IPR009060">
    <property type="entry name" value="UBA-like_sf"/>
</dbReference>
<feature type="domain" description="S1 motif" evidence="15">
    <location>
        <begin position="108"/>
        <end position="177"/>
    </location>
</feature>
<dbReference type="Gene3D" id="2.40.50.140">
    <property type="entry name" value="Nucleic acid-binding proteins"/>
    <property type="match status" value="2"/>
</dbReference>
<dbReference type="InterPro" id="IPR012340">
    <property type="entry name" value="NA-bd_OB-fold"/>
</dbReference>
<dbReference type="InterPro" id="IPR003029">
    <property type="entry name" value="S1_domain"/>
</dbReference>
<dbReference type="GO" id="GO:0003729">
    <property type="term" value="F:mRNA binding"/>
    <property type="evidence" value="ECO:0007669"/>
    <property type="project" value="UniProtKB-ARBA"/>
</dbReference>
<feature type="compositionally biased region" description="Polar residues" evidence="14">
    <location>
        <begin position="58"/>
        <end position="75"/>
    </location>
</feature>
<evidence type="ECO:0000256" key="1">
    <source>
        <dbReference type="ARBA" id="ARBA00004229"/>
    </source>
</evidence>
<evidence type="ECO:0000259" key="15">
    <source>
        <dbReference type="PROSITE" id="PS50126"/>
    </source>
</evidence>
<dbReference type="InterPro" id="IPR036402">
    <property type="entry name" value="EF-Ts_dimer_sf"/>
</dbReference>
<dbReference type="HAMAP" id="MF_00050">
    <property type="entry name" value="EF_Ts"/>
    <property type="match status" value="1"/>
</dbReference>
<dbReference type="SUPFAM" id="SSF50249">
    <property type="entry name" value="Nucleic acid-binding proteins"/>
    <property type="match status" value="2"/>
</dbReference>
<protein>
    <recommendedName>
        <fullName evidence="12">Elongation factor Ts, mitochondrial</fullName>
        <shortName evidence="12">EF-Ts</shortName>
        <shortName evidence="12">EF-TsMt</shortName>
    </recommendedName>
</protein>
<dbReference type="EMBL" id="LGRX02029096">
    <property type="protein sequence ID" value="KAK3247283.1"/>
    <property type="molecule type" value="Genomic_DNA"/>
</dbReference>
<dbReference type="Pfam" id="PF00889">
    <property type="entry name" value="EF_TS"/>
    <property type="match status" value="2"/>
</dbReference>
<sequence>MLSQAKTQPTAMHRAVATSAVQPVTTAAIASSKRTSSINERSACFPRKATNSSRQVKFSSHRLSVNASEVTTETSDQTEEAAPRKVVKRRSNKPQREVTVQAEDVVAGKTFPGSVTTTTAYGAFVNFGAKSDGLVHISELSEGFVENVEDIVQAGAEVEVRVLSVDPSNGRVALSMKKEEAEGDYEAGGASGVAVGEDGRPMRGKVATRKKGPKKEGISSSAPSVRKGEKYTATVKTLQPFGAFVEVKEGVEGLVHVSEISEDRVNSPEDVLKIGQEVQVRVLSVDGNRISLTMKEEIDLAAANAEAIEAMGSSLSPMELALLKAGIARDQYREAAEAEAPAAEAVVEEAAPAAEAVVEEAAPEPVVEEAPAAVVEEPAAVEEAPAAVVEEPAAEAQTEEAAPAITAKMVKELRDKSGAGMMDCKKALKECDGDIETASEWLRKKGIASAEKKSSRIAAEGAVGSYIHAGSRIGVVIEINCETDFVARGDRFQELIADMAMQVAANPLVDMVSVDDADAEWVAKEKAIEMGKEDLASKPENIREKMVEGRISKAIKEKALLEQPFIKDSEKTVNDVITTMTAEIGEKISIRRFIRYNLGEGLEKRVEDFAAEVAAQTAKKEEAPKAEEPKAEEPKAEEPKEEKPAIKISASLVKELRGLSGAGMMDCKKALAENGGDIQEAADWLRKKGISKADKKASRIAAEGAVGSYIHAGSRIGVLIEINCETDFVARGDIFKGIVEDMAMQVAANPTVEMVAPEDVDQAWLAKEKEIEMGKEDLASKPENIREKMVEGRLAKLVKEQSLLEQAYIRDPSKTVGEFIKENIASIGEKVSIRRFTRYNLGEGLEKRNEDFAAEVAAQMGK</sequence>
<keyword evidence="12" id="KW-0496">Mitochondrion</keyword>
<evidence type="ECO:0000256" key="8">
    <source>
        <dbReference type="ARBA" id="ARBA00025453"/>
    </source>
</evidence>
<comment type="subcellular location">
    <subcellularLocation>
        <location evidence="12">Mitochondrion</location>
    </subcellularLocation>
    <subcellularLocation>
        <location evidence="1">Plastid</location>
        <location evidence="1">Chloroplast</location>
    </subcellularLocation>
</comment>
<organism evidence="16 17">
    <name type="scientific">Cymbomonas tetramitiformis</name>
    <dbReference type="NCBI Taxonomy" id="36881"/>
    <lineage>
        <taxon>Eukaryota</taxon>
        <taxon>Viridiplantae</taxon>
        <taxon>Chlorophyta</taxon>
        <taxon>Pyramimonadophyceae</taxon>
        <taxon>Pyramimonadales</taxon>
        <taxon>Pyramimonadaceae</taxon>
        <taxon>Cymbomonas</taxon>
    </lineage>
</organism>
<evidence type="ECO:0000256" key="5">
    <source>
        <dbReference type="ARBA" id="ARBA00022737"/>
    </source>
</evidence>
<keyword evidence="5" id="KW-0677">Repeat</keyword>
<feature type="compositionally biased region" description="Basic residues" evidence="14">
    <location>
        <begin position="202"/>
        <end position="213"/>
    </location>
</feature>
<dbReference type="FunFam" id="1.10.286.20:FF:000001">
    <property type="entry name" value="Elongation factor Ts"/>
    <property type="match status" value="2"/>
</dbReference>
<dbReference type="GO" id="GO:0009507">
    <property type="term" value="C:chloroplast"/>
    <property type="evidence" value="ECO:0007669"/>
    <property type="project" value="UniProtKB-SubCell"/>
</dbReference>
<keyword evidence="17" id="KW-1185">Reference proteome</keyword>
<evidence type="ECO:0000256" key="7">
    <source>
        <dbReference type="ARBA" id="ARBA00022917"/>
    </source>
</evidence>
<dbReference type="FunFam" id="2.40.50.140:FF:000103">
    <property type="entry name" value="protein RRP5 homolog"/>
    <property type="match status" value="1"/>
</dbReference>
<evidence type="ECO:0000256" key="4">
    <source>
        <dbReference type="ARBA" id="ARBA00022640"/>
    </source>
</evidence>
<dbReference type="SMART" id="SM00316">
    <property type="entry name" value="S1"/>
    <property type="match status" value="2"/>
</dbReference>
<dbReference type="Gene3D" id="3.30.479.20">
    <property type="entry name" value="Elongation factor Ts, dimerisation domain"/>
    <property type="match status" value="2"/>
</dbReference>
<dbReference type="PANTHER" id="PTHR11741:SF10">
    <property type="entry name" value="POLYPROTEIN OF EF-TS, CHLOROPLASTIC"/>
    <property type="match status" value="1"/>
</dbReference>
<dbReference type="Gene3D" id="1.10.8.10">
    <property type="entry name" value="DNA helicase RuvA subunit, C-terminal domain"/>
    <property type="match status" value="2"/>
</dbReference>
<evidence type="ECO:0000256" key="6">
    <source>
        <dbReference type="ARBA" id="ARBA00022768"/>
    </source>
</evidence>
<comment type="caution">
    <text evidence="16">The sequence shown here is derived from an EMBL/GenBank/DDBJ whole genome shotgun (WGS) entry which is preliminary data.</text>
</comment>
<feature type="compositionally biased region" description="Basic and acidic residues" evidence="14">
    <location>
        <begin position="618"/>
        <end position="643"/>
    </location>
</feature>
<evidence type="ECO:0000256" key="11">
    <source>
        <dbReference type="ARBA" id="ARBA00065880"/>
    </source>
</evidence>
<dbReference type="PANTHER" id="PTHR11741">
    <property type="entry name" value="ELONGATION FACTOR TS"/>
    <property type="match status" value="1"/>
</dbReference>
<dbReference type="PROSITE" id="PS01126">
    <property type="entry name" value="EF_TS_1"/>
    <property type="match status" value="2"/>
</dbReference>
<keyword evidence="6 12" id="KW-0251">Elongation factor</keyword>
<evidence type="ECO:0000256" key="9">
    <source>
        <dbReference type="ARBA" id="ARBA00063456"/>
    </source>
</evidence>
<name>A0AAE0F0H4_9CHLO</name>
<evidence type="ECO:0000256" key="2">
    <source>
        <dbReference type="ARBA" id="ARBA00005532"/>
    </source>
</evidence>
<dbReference type="GO" id="GO:0005739">
    <property type="term" value="C:mitochondrion"/>
    <property type="evidence" value="ECO:0007669"/>
    <property type="project" value="UniProtKB-SubCell"/>
</dbReference>